<feature type="site" description="Important for autoinhibition of adenylyltransferase activity" evidence="3">
    <location>
        <position position="61"/>
    </location>
</feature>
<feature type="active site" evidence="1">
    <location>
        <position position="202"/>
    </location>
</feature>
<evidence type="ECO:0000313" key="5">
    <source>
        <dbReference type="EMBL" id="CDG96932.1"/>
    </source>
</evidence>
<accession>A0A077NEY9</accession>
<evidence type="ECO:0000259" key="4">
    <source>
        <dbReference type="PROSITE" id="PS51459"/>
    </source>
</evidence>
<feature type="binding site" evidence="2">
    <location>
        <begin position="244"/>
        <end position="245"/>
    </location>
    <ligand>
        <name>ATP</name>
        <dbReference type="ChEBI" id="CHEBI:30616"/>
    </ligand>
</feature>
<feature type="domain" description="Fido" evidence="4">
    <location>
        <begin position="110"/>
        <end position="267"/>
    </location>
</feature>
<dbReference type="EMBL" id="CBSW010000155">
    <property type="protein sequence ID" value="CDG96932.1"/>
    <property type="molecule type" value="Genomic_DNA"/>
</dbReference>
<comment type="caution">
    <text evidence="5">The sequence shown here is derived from an EMBL/GenBank/DDBJ whole genome shotgun (WGS) entry which is preliminary data.</text>
</comment>
<dbReference type="RefSeq" id="WP_038208960.1">
    <property type="nucleotide sequence ID" value="NZ_CAWLWN010000203.1"/>
</dbReference>
<organism evidence="5">
    <name type="scientific">Xenorhabdus bovienii str. puntauvense</name>
    <dbReference type="NCBI Taxonomy" id="1398201"/>
    <lineage>
        <taxon>Bacteria</taxon>
        <taxon>Pseudomonadati</taxon>
        <taxon>Pseudomonadota</taxon>
        <taxon>Gammaproteobacteria</taxon>
        <taxon>Enterobacterales</taxon>
        <taxon>Morganellaceae</taxon>
        <taxon>Xenorhabdus</taxon>
    </lineage>
</organism>
<dbReference type="GO" id="GO:0005524">
    <property type="term" value="F:ATP binding"/>
    <property type="evidence" value="ECO:0007669"/>
    <property type="project" value="UniProtKB-KW"/>
</dbReference>
<evidence type="ECO:0000256" key="2">
    <source>
        <dbReference type="PIRSR" id="PIRSR640198-2"/>
    </source>
</evidence>
<dbReference type="Pfam" id="PF13776">
    <property type="entry name" value="DUF4172"/>
    <property type="match status" value="1"/>
</dbReference>
<gene>
    <name evidence="5" type="ORF">XBP1_2380009</name>
</gene>
<dbReference type="Gene3D" id="1.10.10.10">
    <property type="entry name" value="Winged helix-like DNA-binding domain superfamily/Winged helix DNA-binding domain"/>
    <property type="match status" value="1"/>
</dbReference>
<dbReference type="InterPro" id="IPR040198">
    <property type="entry name" value="Fido_containing"/>
</dbReference>
<dbReference type="InterPro" id="IPR036597">
    <property type="entry name" value="Fido-like_dom_sf"/>
</dbReference>
<dbReference type="InterPro" id="IPR036388">
    <property type="entry name" value="WH-like_DNA-bd_sf"/>
</dbReference>
<name>A0A077NEY9_XENBV</name>
<dbReference type="InterPro" id="IPR025230">
    <property type="entry name" value="DUF4172"/>
</dbReference>
<dbReference type="PROSITE" id="PS51459">
    <property type="entry name" value="FIDO"/>
    <property type="match status" value="1"/>
</dbReference>
<reference evidence="5" key="1">
    <citation type="submission" date="2013-07" db="EMBL/GenBank/DDBJ databases">
        <title>Sub-species coevolution in mutualistic symbiosis.</title>
        <authorList>
            <person name="Murfin K."/>
            <person name="Klassen J."/>
            <person name="Lee M."/>
            <person name="Forst S."/>
            <person name="Stock P."/>
            <person name="Goodrich-Blair H."/>
        </authorList>
    </citation>
    <scope>NUCLEOTIDE SEQUENCE [LARGE SCALE GENOMIC DNA]</scope>
    <source>
        <strain evidence="5">Puntauvense</strain>
    </source>
</reference>
<evidence type="ECO:0000256" key="3">
    <source>
        <dbReference type="PIRSR" id="PIRSR640198-3"/>
    </source>
</evidence>
<dbReference type="Proteomes" id="UP000028511">
    <property type="component" value="Unassembled WGS sequence"/>
</dbReference>
<dbReference type="AlphaFoldDB" id="A0A077NEY9"/>
<dbReference type="HOGENOM" id="CLU_041789_0_0_6"/>
<sequence length="367" mass="42297">MWIWQHEDWPDFQWDESVLAPVLRQIHFNQGLLLGRSETENTEQTTLDNLLASILYSCEIEGEKLNATSVRSSLANRLGISEEKPYPTSEQADGMAQIALDVVEKYNEPLTLERILKWHELMFPVGYTLFNPVKGGQLRNGGMEVVSGRIDKPVIHFEAPPAETLCQEIAKFIVWFHHSRHEENLDPVLRAAITHLWFVTLHPMEDGNGRITRFLTDLVLAQGESRSIRFYAMSVSICEQRKQYYDILEKTQRGGLDITDWMIWFLQTLNDTLIAKLKAIDGVVKKSRFWKRIDQTQLTEEQTKVLNRMLDGDFEQGINSSQYQKVAKVSRATATRHLSHLLELGYMEKTGAGGRSTRYVIHHDKKQ</sequence>
<dbReference type="PANTHER" id="PTHR13504:SF33">
    <property type="entry name" value="FIC FAMILY PROTEIN"/>
    <property type="match status" value="1"/>
</dbReference>
<proteinExistence type="predicted"/>
<feature type="binding site" evidence="2">
    <location>
        <begin position="206"/>
        <end position="213"/>
    </location>
    <ligand>
        <name>ATP</name>
        <dbReference type="ChEBI" id="CHEBI:30616"/>
    </ligand>
</feature>
<dbReference type="Pfam" id="PF02661">
    <property type="entry name" value="Fic"/>
    <property type="match status" value="1"/>
</dbReference>
<evidence type="ECO:0000256" key="1">
    <source>
        <dbReference type="PIRSR" id="PIRSR640198-1"/>
    </source>
</evidence>
<dbReference type="SUPFAM" id="SSF140931">
    <property type="entry name" value="Fic-like"/>
    <property type="match status" value="1"/>
</dbReference>
<keyword evidence="2" id="KW-0547">Nucleotide-binding</keyword>
<keyword evidence="2" id="KW-0067">ATP-binding</keyword>
<dbReference type="InterPro" id="IPR003812">
    <property type="entry name" value="Fido"/>
</dbReference>
<dbReference type="PANTHER" id="PTHR13504">
    <property type="entry name" value="FIDO DOMAIN-CONTAINING PROTEIN DDB_G0283145"/>
    <property type="match status" value="1"/>
</dbReference>
<dbReference type="Gene3D" id="1.10.3290.10">
    <property type="entry name" value="Fido-like domain"/>
    <property type="match status" value="1"/>
</dbReference>
<protein>
    <recommendedName>
        <fullName evidence="4">Fido domain-containing protein</fullName>
    </recommendedName>
</protein>